<comment type="catalytic activity">
    <reaction evidence="1">
        <text>Hydrolysis of terminal non-reducing alpha-L-rhamnose residues in alpha-L-rhamnosides.</text>
        <dbReference type="EC" id="3.2.1.40"/>
    </reaction>
</comment>
<evidence type="ECO:0000256" key="3">
    <source>
        <dbReference type="ARBA" id="ARBA00022801"/>
    </source>
</evidence>
<dbReference type="InterPro" id="IPR013783">
    <property type="entry name" value="Ig-like_fold"/>
</dbReference>
<evidence type="ECO:0000313" key="10">
    <source>
        <dbReference type="Proteomes" id="UP001589774"/>
    </source>
</evidence>
<comment type="caution">
    <text evidence="9">The sequence shown here is derived from an EMBL/GenBank/DDBJ whole genome shotgun (WGS) entry which is preliminary data.</text>
</comment>
<dbReference type="InterPro" id="IPR035398">
    <property type="entry name" value="Bac_rhamnosid_C"/>
</dbReference>
<dbReference type="Pfam" id="PF08531">
    <property type="entry name" value="Bac_rhamnosid_N"/>
    <property type="match status" value="1"/>
</dbReference>
<dbReference type="Pfam" id="PF25788">
    <property type="entry name" value="Ig_Rha78A_N"/>
    <property type="match status" value="1"/>
</dbReference>
<dbReference type="InterPro" id="IPR008902">
    <property type="entry name" value="Rhamnosid_concanavalin"/>
</dbReference>
<dbReference type="InterPro" id="IPR013737">
    <property type="entry name" value="Bac_rhamnosid_N"/>
</dbReference>
<evidence type="ECO:0000256" key="2">
    <source>
        <dbReference type="ARBA" id="ARBA00012652"/>
    </source>
</evidence>
<dbReference type="PANTHER" id="PTHR33307">
    <property type="entry name" value="ALPHA-RHAMNOSIDASE (EUROFUNG)"/>
    <property type="match status" value="1"/>
</dbReference>
<dbReference type="Pfam" id="PF17389">
    <property type="entry name" value="Bac_rhamnosid6H"/>
    <property type="match status" value="1"/>
</dbReference>
<evidence type="ECO:0000259" key="8">
    <source>
        <dbReference type="Pfam" id="PF17390"/>
    </source>
</evidence>
<keyword evidence="4" id="KW-0732">Signal</keyword>
<evidence type="ECO:0000259" key="6">
    <source>
        <dbReference type="Pfam" id="PF08531"/>
    </source>
</evidence>
<reference evidence="9 10" key="1">
    <citation type="submission" date="2024-09" db="EMBL/GenBank/DDBJ databases">
        <authorList>
            <person name="Sun Q."/>
            <person name="Mori K."/>
        </authorList>
    </citation>
    <scope>NUCLEOTIDE SEQUENCE [LARGE SCALE GENOMIC DNA]</scope>
    <source>
        <strain evidence="9 10">CCM 7765</strain>
    </source>
</reference>
<feature type="domain" description="Alpha-L-rhamnosidase C-terminal" evidence="8">
    <location>
        <begin position="826"/>
        <end position="894"/>
    </location>
</feature>
<feature type="domain" description="Alpha-L-rhamnosidase six-hairpin glycosidase" evidence="7">
    <location>
        <begin position="462"/>
        <end position="820"/>
    </location>
</feature>
<dbReference type="Pfam" id="PF05592">
    <property type="entry name" value="Bac_rhamnosid"/>
    <property type="match status" value="1"/>
</dbReference>
<evidence type="ECO:0000256" key="4">
    <source>
        <dbReference type="SAM" id="SignalP"/>
    </source>
</evidence>
<dbReference type="SUPFAM" id="SSF48208">
    <property type="entry name" value="Six-hairpin glycosidases"/>
    <property type="match status" value="1"/>
</dbReference>
<feature type="domain" description="Alpha-L-rhamnosidase concanavalin-like" evidence="5">
    <location>
        <begin position="366"/>
        <end position="455"/>
    </location>
</feature>
<gene>
    <name evidence="9" type="ORF">ACFFI0_26450</name>
</gene>
<dbReference type="EC" id="3.2.1.40" evidence="2"/>
<keyword evidence="3 9" id="KW-0378">Hydrolase</keyword>
<dbReference type="InterPro" id="IPR012341">
    <property type="entry name" value="6hp_glycosidase-like_sf"/>
</dbReference>
<feature type="domain" description="Bacterial alpha-L-rhamnosidase N-terminal" evidence="6">
    <location>
        <begin position="180"/>
        <end position="348"/>
    </location>
</feature>
<dbReference type="Gene3D" id="2.60.40.10">
    <property type="entry name" value="Immunoglobulins"/>
    <property type="match status" value="1"/>
</dbReference>
<dbReference type="Proteomes" id="UP001589774">
    <property type="component" value="Unassembled WGS sequence"/>
</dbReference>
<feature type="signal peptide" evidence="4">
    <location>
        <begin position="1"/>
        <end position="21"/>
    </location>
</feature>
<feature type="chain" id="PRO_5047066507" description="alpha-L-rhamnosidase" evidence="4">
    <location>
        <begin position="22"/>
        <end position="926"/>
    </location>
</feature>
<name>A0ABV6HVA8_9SPHI</name>
<dbReference type="InterPro" id="IPR008979">
    <property type="entry name" value="Galactose-bd-like_sf"/>
</dbReference>
<proteinExistence type="predicted"/>
<sequence length="926" mass="104877">MKKKILLSLVFYCLAVPISFAQKASIIPVNLRFEYLENPMGIDEQFPRFSWTLEARDKKAFGQKQGAYRILVASKASLLDRGEADMWDSKWVNSDAMQQVVYQGKPLLSDRTYYWKVAVKDEDGKPSPWSKSAQWTTGLFEPGEWQAEWIGTDQLFDPKQKDCNIIDPWLRKTFELPRRPGRASLFVASVGFHEVYVNGKRIGEDVLAPAVSDHTKRARYVSYDITPALKKGKNVVAIWLGTSWSIHGPYVSDHRPNTPIVLAQAAIYAEKEPQADAKPIFSLATDASWKTHPSPNKLLGIWDSNRMGGELWNANQEMPEWNRLDGGDSAWKNVVVYKPELKLSAQQVEKNYLFDEIRPISIEERADGSFRVDMGVNFAGWTEVPIKGNPGDTIQFLYSEREQDDMTFGLHSAYIIGATGKGVFRNRFNYSSGRWITIKGLKEKPKLSAIHGWVVRTGIQSATQFACSDSLQQWIYDKVRWTFENLSLGGYIVDCPQRERLGYGGDAHATCETGMLNYHMGAFYTKWMEDWRDVSGTESIVGNMYDSTFARKKLMGGRILNNGILPHTAPTYMGGGGPAWGGIVVTLPWAMYQQQGDKRILEKNFELIKNWLAFLDSNTKEGLLQRFGGHWDFLGDWLWPGATAEGMNNDKPETLCLNNCYRVYNLRTAAKIADALGKEKEANQWEEQANVYSKVIHDRFFNKTDNSYADSSMANLAAALLADIMPKDLRPQVMERLEQEILLNRNGHIHVGITGGALLFKLLRENNRNDLIYSMTSQTDYPSWGYMKANGASTIWEMWEKDLPGHSLLHSSYLYPGAWYIDGIAGIKLDPKRPGYQHFVVSPPSALPALRWAEASFNSPAGLIEVKWKREERLALQVIVPPNCSATLRLKHEDDIDVEPYGNYIKKIGQQGGEVIYELQAGTYSF</sequence>
<dbReference type="GO" id="GO:0016787">
    <property type="term" value="F:hydrolase activity"/>
    <property type="evidence" value="ECO:0007669"/>
    <property type="project" value="UniProtKB-KW"/>
</dbReference>
<evidence type="ECO:0000313" key="9">
    <source>
        <dbReference type="EMBL" id="MFC0321883.1"/>
    </source>
</evidence>
<dbReference type="RefSeq" id="WP_149106274.1">
    <property type="nucleotide sequence ID" value="NZ_JBHLWO010000008.1"/>
</dbReference>
<protein>
    <recommendedName>
        <fullName evidence="2">alpha-L-rhamnosidase</fullName>
        <ecNumber evidence="2">3.2.1.40</ecNumber>
    </recommendedName>
</protein>
<dbReference type="Gene3D" id="2.60.420.10">
    <property type="entry name" value="Maltose phosphorylase, domain 3"/>
    <property type="match status" value="1"/>
</dbReference>
<dbReference type="Gene3D" id="2.60.120.260">
    <property type="entry name" value="Galactose-binding domain-like"/>
    <property type="match status" value="2"/>
</dbReference>
<dbReference type="InterPro" id="IPR016007">
    <property type="entry name" value="Alpha_rhamnosid"/>
</dbReference>
<dbReference type="PANTHER" id="PTHR33307:SF6">
    <property type="entry name" value="ALPHA-RHAMNOSIDASE (EUROFUNG)-RELATED"/>
    <property type="match status" value="1"/>
</dbReference>
<organism evidence="9 10">
    <name type="scientific">Olivibacter oleidegradans</name>
    <dbReference type="NCBI Taxonomy" id="760123"/>
    <lineage>
        <taxon>Bacteria</taxon>
        <taxon>Pseudomonadati</taxon>
        <taxon>Bacteroidota</taxon>
        <taxon>Sphingobacteriia</taxon>
        <taxon>Sphingobacteriales</taxon>
        <taxon>Sphingobacteriaceae</taxon>
        <taxon>Olivibacter</taxon>
    </lineage>
</organism>
<accession>A0ABV6HVA8</accession>
<dbReference type="InterPro" id="IPR008928">
    <property type="entry name" value="6-hairpin_glycosidase_sf"/>
</dbReference>
<dbReference type="PIRSF" id="PIRSF010631">
    <property type="entry name" value="A-rhamnsds"/>
    <property type="match status" value="1"/>
</dbReference>
<dbReference type="EMBL" id="JBHLWO010000008">
    <property type="protein sequence ID" value="MFC0321883.1"/>
    <property type="molecule type" value="Genomic_DNA"/>
</dbReference>
<keyword evidence="10" id="KW-1185">Reference proteome</keyword>
<dbReference type="SUPFAM" id="SSF49785">
    <property type="entry name" value="Galactose-binding domain-like"/>
    <property type="match status" value="1"/>
</dbReference>
<dbReference type="Pfam" id="PF17390">
    <property type="entry name" value="Bac_rhamnosid_C"/>
    <property type="match status" value="1"/>
</dbReference>
<dbReference type="InterPro" id="IPR035396">
    <property type="entry name" value="Bac_rhamnosid6H"/>
</dbReference>
<evidence type="ECO:0000259" key="5">
    <source>
        <dbReference type="Pfam" id="PF05592"/>
    </source>
</evidence>
<evidence type="ECO:0000259" key="7">
    <source>
        <dbReference type="Pfam" id="PF17389"/>
    </source>
</evidence>
<dbReference type="Gene3D" id="1.50.10.10">
    <property type="match status" value="1"/>
</dbReference>
<evidence type="ECO:0000256" key="1">
    <source>
        <dbReference type="ARBA" id="ARBA00001445"/>
    </source>
</evidence>